<accession>A0ABW1MUE5</accession>
<dbReference type="EMBL" id="JBHSPX010000008">
    <property type="protein sequence ID" value="MFC6066357.1"/>
    <property type="molecule type" value="Genomic_DNA"/>
</dbReference>
<dbReference type="InterPro" id="IPR008242">
    <property type="entry name" value="Chor_mutase/pphenate_deHydtase"/>
</dbReference>
<evidence type="ECO:0000259" key="9">
    <source>
        <dbReference type="PROSITE" id="PS51171"/>
    </source>
</evidence>
<comment type="pathway">
    <text evidence="1">Amino-acid biosynthesis; L-phenylalanine biosynthesis; phenylpyruvate from prephenate: step 1/1.</text>
</comment>
<evidence type="ECO:0000256" key="6">
    <source>
        <dbReference type="ARBA" id="ARBA00023239"/>
    </source>
</evidence>
<organism evidence="10 11">
    <name type="scientific">Streptomyces ochraceiscleroticus</name>
    <dbReference type="NCBI Taxonomy" id="47761"/>
    <lineage>
        <taxon>Bacteria</taxon>
        <taxon>Bacillati</taxon>
        <taxon>Actinomycetota</taxon>
        <taxon>Actinomycetes</taxon>
        <taxon>Kitasatosporales</taxon>
        <taxon>Streptomycetaceae</taxon>
        <taxon>Streptomyces</taxon>
    </lineage>
</organism>
<gene>
    <name evidence="10" type="primary">pheA</name>
    <name evidence="10" type="ORF">ACFP4F_27965</name>
</gene>
<feature type="region of interest" description="Disordered" evidence="8">
    <location>
        <begin position="275"/>
        <end position="306"/>
    </location>
</feature>
<name>A0ABW1MUE5_9ACTN</name>
<dbReference type="NCBIfam" id="NF008865">
    <property type="entry name" value="PRK11898.1"/>
    <property type="match status" value="1"/>
</dbReference>
<dbReference type="PROSITE" id="PS51171">
    <property type="entry name" value="PREPHENATE_DEHYDR_3"/>
    <property type="match status" value="1"/>
</dbReference>
<evidence type="ECO:0000256" key="7">
    <source>
        <dbReference type="ARBA" id="ARBA00047848"/>
    </source>
</evidence>
<keyword evidence="3" id="KW-0028">Amino-acid biosynthesis</keyword>
<evidence type="ECO:0000256" key="3">
    <source>
        <dbReference type="ARBA" id="ARBA00022605"/>
    </source>
</evidence>
<dbReference type="Proteomes" id="UP001596139">
    <property type="component" value="Unassembled WGS sequence"/>
</dbReference>
<dbReference type="InterPro" id="IPR001086">
    <property type="entry name" value="Preph_deHydtase"/>
</dbReference>
<keyword evidence="5" id="KW-0584">Phenylalanine biosynthesis</keyword>
<reference evidence="11" key="1">
    <citation type="journal article" date="2019" name="Int. J. Syst. Evol. Microbiol.">
        <title>The Global Catalogue of Microorganisms (GCM) 10K type strain sequencing project: providing services to taxonomists for standard genome sequencing and annotation.</title>
        <authorList>
            <consortium name="The Broad Institute Genomics Platform"/>
            <consortium name="The Broad Institute Genome Sequencing Center for Infectious Disease"/>
            <person name="Wu L."/>
            <person name="Ma J."/>
        </authorList>
    </citation>
    <scope>NUCLEOTIDE SEQUENCE [LARGE SCALE GENOMIC DNA]</scope>
    <source>
        <strain evidence="11">CGMCC 1.15180</strain>
    </source>
</reference>
<evidence type="ECO:0000256" key="1">
    <source>
        <dbReference type="ARBA" id="ARBA00004741"/>
    </source>
</evidence>
<sequence length="306" mass="31945">MPTAYLGPSGSFTEAALAGLQVRPGEAVPYPGVRQALDAVRSGAADAAVVPWENSVEGAVTASVDALAHSGDLCITGETLLPVQFALAVPPGGSLSSVHRILTHPHAHAQCRTWIDTHLPHADFLTSSSTAQAARDVANPGNSRVDTAAIASPNTLRRYGLEVIAENIGARPDAVTRFVKVARPNKRLAPPTGADRSTMVVPLAGRVSDLHDVLHEFVRTSVPLTSVLSRPSGTGFGGYSFLLECEGHIDEPPVGSVVASLRRRNARTVFLGSYPRATPTLTPAPAPNSPLTNSLTGSLTPRGETL</sequence>
<dbReference type="SUPFAM" id="SSF55021">
    <property type="entry name" value="ACT-like"/>
    <property type="match status" value="1"/>
</dbReference>
<evidence type="ECO:0000256" key="8">
    <source>
        <dbReference type="SAM" id="MobiDB-lite"/>
    </source>
</evidence>
<dbReference type="Gene3D" id="3.40.190.10">
    <property type="entry name" value="Periplasmic binding protein-like II"/>
    <property type="match status" value="2"/>
</dbReference>
<feature type="domain" description="Prephenate dehydratase" evidence="9">
    <location>
        <begin position="2"/>
        <end position="183"/>
    </location>
</feature>
<evidence type="ECO:0000313" key="11">
    <source>
        <dbReference type="Proteomes" id="UP001596139"/>
    </source>
</evidence>
<dbReference type="GO" id="GO:0004664">
    <property type="term" value="F:prephenate dehydratase activity"/>
    <property type="evidence" value="ECO:0007669"/>
    <property type="project" value="UniProtKB-EC"/>
</dbReference>
<dbReference type="Pfam" id="PF00800">
    <property type="entry name" value="PDT"/>
    <property type="match status" value="1"/>
</dbReference>
<evidence type="ECO:0000256" key="4">
    <source>
        <dbReference type="ARBA" id="ARBA00023141"/>
    </source>
</evidence>
<dbReference type="PIRSF" id="PIRSF001500">
    <property type="entry name" value="Chor_mut_pdt_Ppr"/>
    <property type="match status" value="1"/>
</dbReference>
<dbReference type="PANTHER" id="PTHR21022:SF19">
    <property type="entry name" value="PREPHENATE DEHYDRATASE-RELATED"/>
    <property type="match status" value="1"/>
</dbReference>
<dbReference type="RefSeq" id="WP_051862425.1">
    <property type="nucleotide sequence ID" value="NZ_JBHSPX010000008.1"/>
</dbReference>
<dbReference type="EC" id="4.2.1.51" evidence="2"/>
<keyword evidence="4" id="KW-0057">Aromatic amino acid biosynthesis</keyword>
<comment type="catalytic activity">
    <reaction evidence="7">
        <text>prephenate + H(+) = 3-phenylpyruvate + CO2 + H2O</text>
        <dbReference type="Rhea" id="RHEA:21648"/>
        <dbReference type="ChEBI" id="CHEBI:15377"/>
        <dbReference type="ChEBI" id="CHEBI:15378"/>
        <dbReference type="ChEBI" id="CHEBI:16526"/>
        <dbReference type="ChEBI" id="CHEBI:18005"/>
        <dbReference type="ChEBI" id="CHEBI:29934"/>
        <dbReference type="EC" id="4.2.1.51"/>
    </reaction>
</comment>
<evidence type="ECO:0000313" key="10">
    <source>
        <dbReference type="EMBL" id="MFC6066357.1"/>
    </source>
</evidence>
<comment type="caution">
    <text evidence="10">The sequence shown here is derived from an EMBL/GenBank/DDBJ whole genome shotgun (WGS) entry which is preliminary data.</text>
</comment>
<evidence type="ECO:0000256" key="2">
    <source>
        <dbReference type="ARBA" id="ARBA00013147"/>
    </source>
</evidence>
<dbReference type="InterPro" id="IPR045865">
    <property type="entry name" value="ACT-like_dom_sf"/>
</dbReference>
<dbReference type="PANTHER" id="PTHR21022">
    <property type="entry name" value="PREPHENATE DEHYDRATASE P PROTEIN"/>
    <property type="match status" value="1"/>
</dbReference>
<dbReference type="SUPFAM" id="SSF53850">
    <property type="entry name" value="Periplasmic binding protein-like II"/>
    <property type="match status" value="1"/>
</dbReference>
<proteinExistence type="predicted"/>
<evidence type="ECO:0000256" key="5">
    <source>
        <dbReference type="ARBA" id="ARBA00023222"/>
    </source>
</evidence>
<dbReference type="CDD" id="cd13632">
    <property type="entry name" value="PBP2_Aa-PDT_like"/>
    <property type="match status" value="1"/>
</dbReference>
<keyword evidence="11" id="KW-1185">Reference proteome</keyword>
<dbReference type="CDD" id="cd04905">
    <property type="entry name" value="ACT_CM-PDT"/>
    <property type="match status" value="1"/>
</dbReference>
<dbReference type="Gene3D" id="3.30.70.260">
    <property type="match status" value="1"/>
</dbReference>
<protein>
    <recommendedName>
        <fullName evidence="2">prephenate dehydratase</fullName>
        <ecNumber evidence="2">4.2.1.51</ecNumber>
    </recommendedName>
</protein>
<keyword evidence="6 10" id="KW-0456">Lyase</keyword>